<evidence type="ECO:0000313" key="11">
    <source>
        <dbReference type="Proteomes" id="UP000076481"/>
    </source>
</evidence>
<dbReference type="EC" id="2.2.1.2" evidence="9"/>
<dbReference type="PANTHER" id="PTHR10683:SF40">
    <property type="entry name" value="FRUCTOSE-6-PHOSPHATE ALDOLASE 1-RELATED"/>
    <property type="match status" value="1"/>
</dbReference>
<comment type="similarity">
    <text evidence="3 9">Belongs to the transaldolase family. Type 3B subfamily.</text>
</comment>
<comment type="function">
    <text evidence="9">Transaldolase is important for the balance of metabolites in the pentose-phosphate pathway.</text>
</comment>
<dbReference type="FunFam" id="3.20.20.70:FF:000018">
    <property type="entry name" value="Probable transaldolase"/>
    <property type="match status" value="1"/>
</dbReference>
<evidence type="ECO:0000256" key="4">
    <source>
        <dbReference type="ARBA" id="ARBA00022490"/>
    </source>
</evidence>
<comment type="subcellular location">
    <subcellularLocation>
        <location evidence="1 9">Cytoplasm</location>
    </subcellularLocation>
</comment>
<dbReference type="UniPathway" id="UPA00115">
    <property type="reaction ID" value="UER00414"/>
</dbReference>
<keyword evidence="5 9" id="KW-0808">Transferase</keyword>
<dbReference type="GO" id="GO:0006098">
    <property type="term" value="P:pentose-phosphate shunt"/>
    <property type="evidence" value="ECO:0007669"/>
    <property type="project" value="UniProtKB-UniRule"/>
</dbReference>
<dbReference type="Pfam" id="PF00923">
    <property type="entry name" value="TAL_FSA"/>
    <property type="match status" value="1"/>
</dbReference>
<keyword evidence="7 9" id="KW-0704">Schiff base</keyword>
<dbReference type="GO" id="GO:0016832">
    <property type="term" value="F:aldehyde-lyase activity"/>
    <property type="evidence" value="ECO:0007669"/>
    <property type="project" value="InterPro"/>
</dbReference>
<dbReference type="PANTHER" id="PTHR10683">
    <property type="entry name" value="TRANSALDOLASE"/>
    <property type="match status" value="1"/>
</dbReference>
<evidence type="ECO:0000313" key="10">
    <source>
        <dbReference type="EMBL" id="KZK74873.1"/>
    </source>
</evidence>
<organism evidence="10 11">
    <name type="scientific">Pelodictyon luteolum</name>
    <dbReference type="NCBI Taxonomy" id="1100"/>
    <lineage>
        <taxon>Bacteria</taxon>
        <taxon>Pseudomonadati</taxon>
        <taxon>Chlorobiota</taxon>
        <taxon>Chlorobiia</taxon>
        <taxon>Chlorobiales</taxon>
        <taxon>Chlorobiaceae</taxon>
        <taxon>Chlorobium/Pelodictyon group</taxon>
        <taxon>Pelodictyon</taxon>
    </lineage>
</organism>
<feature type="active site" description="Schiff-base intermediate with substrate" evidence="9">
    <location>
        <position position="91"/>
    </location>
</feature>
<evidence type="ECO:0000256" key="3">
    <source>
        <dbReference type="ARBA" id="ARBA00005740"/>
    </source>
</evidence>
<dbReference type="SUPFAM" id="SSF51569">
    <property type="entry name" value="Aldolase"/>
    <property type="match status" value="1"/>
</dbReference>
<dbReference type="CDD" id="cd00956">
    <property type="entry name" value="Transaldolase_FSA"/>
    <property type="match status" value="1"/>
</dbReference>
<evidence type="ECO:0000256" key="7">
    <source>
        <dbReference type="ARBA" id="ARBA00023270"/>
    </source>
</evidence>
<dbReference type="InterPro" id="IPR013785">
    <property type="entry name" value="Aldolase_TIM"/>
</dbReference>
<comment type="caution">
    <text evidence="10">The sequence shown here is derived from an EMBL/GenBank/DDBJ whole genome shotgun (WGS) entry which is preliminary data.</text>
</comment>
<evidence type="ECO:0000256" key="9">
    <source>
        <dbReference type="HAMAP-Rule" id="MF_00494"/>
    </source>
</evidence>
<keyword evidence="6 9" id="KW-0570">Pentose shunt</keyword>
<dbReference type="InterPro" id="IPR004731">
    <property type="entry name" value="Transaldolase_3B/F6P_aldolase"/>
</dbReference>
<evidence type="ECO:0000256" key="2">
    <source>
        <dbReference type="ARBA" id="ARBA00004857"/>
    </source>
</evidence>
<evidence type="ECO:0000256" key="6">
    <source>
        <dbReference type="ARBA" id="ARBA00023126"/>
    </source>
</evidence>
<dbReference type="InterPro" id="IPR033919">
    <property type="entry name" value="TSA/FSA_arc/bac"/>
</dbReference>
<dbReference type="AlphaFoldDB" id="A0A165M6N3"/>
<name>A0A165M6N3_PELLU</name>
<gene>
    <name evidence="9" type="primary">tal</name>
    <name evidence="10" type="ORF">A3K90_10025</name>
</gene>
<evidence type="ECO:0000256" key="5">
    <source>
        <dbReference type="ARBA" id="ARBA00022679"/>
    </source>
</evidence>
<dbReference type="GO" id="GO:0004801">
    <property type="term" value="F:transaldolase activity"/>
    <property type="evidence" value="ECO:0007669"/>
    <property type="project" value="UniProtKB-UniRule"/>
</dbReference>
<dbReference type="Proteomes" id="UP000076481">
    <property type="component" value="Unassembled WGS sequence"/>
</dbReference>
<reference evidence="10 11" key="1">
    <citation type="submission" date="2016-03" db="EMBL/GenBank/DDBJ databases">
        <title>Speciation and ecological success in dimly lit waters: horizontal gene transfer in a green sulfur bacteria bloom unveiled by metagenomic assembly.</title>
        <authorList>
            <person name="Llorens-Mares T."/>
            <person name="Liu Z."/>
            <person name="Allen L.Z."/>
            <person name="Rusch D.B."/>
            <person name="Craig M.T."/>
            <person name="Dupont C.L."/>
            <person name="Bryant D.A."/>
            <person name="Casamayor E.O."/>
        </authorList>
    </citation>
    <scope>NUCLEOTIDE SEQUENCE [LARGE SCALE GENOMIC DNA]</scope>
    <source>
        <strain evidence="10">CIII</strain>
    </source>
</reference>
<proteinExistence type="inferred from homology"/>
<dbReference type="GO" id="GO:0005737">
    <property type="term" value="C:cytoplasm"/>
    <property type="evidence" value="ECO:0007669"/>
    <property type="project" value="UniProtKB-SubCell"/>
</dbReference>
<dbReference type="InterPro" id="IPR018225">
    <property type="entry name" value="Transaldolase_AS"/>
</dbReference>
<dbReference type="InterPro" id="IPR001585">
    <property type="entry name" value="TAL/FSA"/>
</dbReference>
<keyword evidence="4 9" id="KW-0963">Cytoplasm</keyword>
<dbReference type="GO" id="GO:0005975">
    <property type="term" value="P:carbohydrate metabolic process"/>
    <property type="evidence" value="ECO:0007669"/>
    <property type="project" value="InterPro"/>
</dbReference>
<evidence type="ECO:0000256" key="8">
    <source>
        <dbReference type="ARBA" id="ARBA00048810"/>
    </source>
</evidence>
<dbReference type="NCBIfam" id="TIGR00875">
    <property type="entry name" value="fsa_talC_mipB"/>
    <property type="match status" value="1"/>
</dbReference>
<dbReference type="InterPro" id="IPR022999">
    <property type="entry name" value="Transaldolase_3B"/>
</dbReference>
<dbReference type="HAMAP" id="MF_00494">
    <property type="entry name" value="Transaldolase_3b"/>
    <property type="match status" value="1"/>
</dbReference>
<comment type="pathway">
    <text evidence="2 9">Carbohydrate degradation; pentose phosphate pathway; D-glyceraldehyde 3-phosphate and beta-D-fructose 6-phosphate from D-ribose 5-phosphate and D-xylulose 5-phosphate (non-oxidative stage): step 2/3.</text>
</comment>
<protein>
    <recommendedName>
        <fullName evidence="9">Probable transaldolase</fullName>
        <ecNumber evidence="9">2.2.1.2</ecNumber>
    </recommendedName>
</protein>
<dbReference type="Gene3D" id="3.20.20.70">
    <property type="entry name" value="Aldolase class I"/>
    <property type="match status" value="1"/>
</dbReference>
<sequence>MKFFIDTANLDEIRAAESLGVLDGVTTNPSLIAKIVEDPLSFTRKDFMDHISRICDIVDGPVSAEVTTLEAESMIREGEELAAIHHNVVVKCPLTIDGLKAIRSLSEKGIRTNATLVFSPNQALLAAKAGASYVSPFVGRLDDISTDGMALVGQIVEIYDNYGLMTEVIVASIRHPQHVVESALIGADIATIPYSVIRQLASHPLTDSGLKKFMEDAAVIK</sequence>
<dbReference type="EMBL" id="LVWG01000017">
    <property type="protein sequence ID" value="KZK74873.1"/>
    <property type="molecule type" value="Genomic_DNA"/>
</dbReference>
<comment type="catalytic activity">
    <reaction evidence="8 9">
        <text>D-sedoheptulose 7-phosphate + D-glyceraldehyde 3-phosphate = D-erythrose 4-phosphate + beta-D-fructose 6-phosphate</text>
        <dbReference type="Rhea" id="RHEA:17053"/>
        <dbReference type="ChEBI" id="CHEBI:16897"/>
        <dbReference type="ChEBI" id="CHEBI:57483"/>
        <dbReference type="ChEBI" id="CHEBI:57634"/>
        <dbReference type="ChEBI" id="CHEBI:59776"/>
        <dbReference type="EC" id="2.2.1.2"/>
    </reaction>
</comment>
<dbReference type="GO" id="GO:0042182">
    <property type="term" value="P:ketone catabolic process"/>
    <property type="evidence" value="ECO:0007669"/>
    <property type="project" value="UniProtKB-ARBA"/>
</dbReference>
<evidence type="ECO:0000256" key="1">
    <source>
        <dbReference type="ARBA" id="ARBA00004496"/>
    </source>
</evidence>
<dbReference type="RefSeq" id="WP_303681033.1">
    <property type="nucleotide sequence ID" value="NZ_LVWG01000017.1"/>
</dbReference>
<accession>A0A165M6N3</accession>
<dbReference type="PROSITE" id="PS01054">
    <property type="entry name" value="TRANSALDOLASE_1"/>
    <property type="match status" value="1"/>
</dbReference>